<dbReference type="PROSITE" id="PS00657">
    <property type="entry name" value="FORK_HEAD_1"/>
    <property type="match status" value="1"/>
</dbReference>
<dbReference type="AlphaFoldDB" id="Q4H3J4"/>
<keyword evidence="4" id="KW-0804">Transcription</keyword>
<evidence type="ECO:0000256" key="2">
    <source>
        <dbReference type="ARBA" id="ARBA00023015"/>
    </source>
</evidence>
<dbReference type="PROSITE" id="PS50039">
    <property type="entry name" value="FORK_HEAD_3"/>
    <property type="match status" value="1"/>
</dbReference>
<organism evidence="9">
    <name type="scientific">Ciona intestinalis</name>
    <name type="common">Transparent sea squirt</name>
    <name type="synonym">Ascidia intestinalis</name>
    <dbReference type="NCBI Taxonomy" id="7719"/>
    <lineage>
        <taxon>Eukaryota</taxon>
        <taxon>Metazoa</taxon>
        <taxon>Chordata</taxon>
        <taxon>Tunicata</taxon>
        <taxon>Ascidiacea</taxon>
        <taxon>Phlebobranchia</taxon>
        <taxon>Cionidae</taxon>
        <taxon>Ciona</taxon>
    </lineage>
</organism>
<dbReference type="Gene3D" id="1.10.10.10">
    <property type="entry name" value="Winged helix-like DNA-binding domain superfamily/Winged helix DNA-binding domain"/>
    <property type="match status" value="1"/>
</dbReference>
<evidence type="ECO:0000256" key="6">
    <source>
        <dbReference type="PROSITE-ProRule" id="PRU00089"/>
    </source>
</evidence>
<feature type="compositionally biased region" description="Polar residues" evidence="7">
    <location>
        <begin position="282"/>
        <end position="292"/>
    </location>
</feature>
<proteinExistence type="evidence at transcript level"/>
<dbReference type="InterPro" id="IPR018122">
    <property type="entry name" value="TF_fork_head_CS_1"/>
</dbReference>
<dbReference type="FunFam" id="1.10.10.10:FF:000082">
    <property type="entry name" value="forkhead box protein B2"/>
    <property type="match status" value="1"/>
</dbReference>
<dbReference type="PANTHER" id="PTHR11829">
    <property type="entry name" value="FORKHEAD BOX PROTEIN"/>
    <property type="match status" value="1"/>
</dbReference>
<evidence type="ECO:0000259" key="8">
    <source>
        <dbReference type="PROSITE" id="PS50039"/>
    </source>
</evidence>
<keyword evidence="5 6" id="KW-0539">Nucleus</keyword>
<evidence type="ECO:0000256" key="1">
    <source>
        <dbReference type="ARBA" id="ARBA00004123"/>
    </source>
</evidence>
<name>Q4H3J4_CIOIN</name>
<evidence type="ECO:0000313" key="9">
    <source>
        <dbReference type="EMBL" id="BAE06433.1"/>
    </source>
</evidence>
<reference evidence="9" key="1">
    <citation type="journal article" date="2003" name="Dev. Genes Evol.">
        <title>Genomewide surveys of developmentally relevant genes in Ciona intestinalis.</title>
        <authorList>
            <person name="Satou Y."/>
            <person name="Satoh N."/>
        </authorList>
    </citation>
    <scope>NUCLEOTIDE SEQUENCE</scope>
</reference>
<dbReference type="InterPro" id="IPR050211">
    <property type="entry name" value="FOX_domain-containing"/>
</dbReference>
<dbReference type="GO" id="GO:0005634">
    <property type="term" value="C:nucleus"/>
    <property type="evidence" value="ECO:0007669"/>
    <property type="project" value="UniProtKB-SubCell"/>
</dbReference>
<dbReference type="Pfam" id="PF00250">
    <property type="entry name" value="Forkhead"/>
    <property type="match status" value="1"/>
</dbReference>
<dbReference type="GO" id="GO:0043565">
    <property type="term" value="F:sequence-specific DNA binding"/>
    <property type="evidence" value="ECO:0007669"/>
    <property type="project" value="InterPro"/>
</dbReference>
<reference evidence="9" key="2">
    <citation type="journal article" date="2004" name="Development">
        <title>Gene expression profiles of transcription factors and signaling molecules in the ascidian embryo: towards a comprehensive understanding of gene networks.</title>
        <authorList>
            <person name="Imai K.S."/>
            <person name="Hino K."/>
            <person name="Yagi K."/>
            <person name="Satoh N."/>
            <person name="Satou Y."/>
        </authorList>
    </citation>
    <scope>NUCLEOTIDE SEQUENCE</scope>
</reference>
<comment type="subcellular location">
    <subcellularLocation>
        <location evidence="1 6">Nucleus</location>
    </subcellularLocation>
</comment>
<reference evidence="9" key="3">
    <citation type="submission" date="2005-04" db="EMBL/GenBank/DDBJ databases">
        <title>Expressed genes in Ciona intestinalis.</title>
        <authorList>
            <person name="Satou Y."/>
        </authorList>
    </citation>
    <scope>NUCLEOTIDE SEQUENCE</scope>
</reference>
<feature type="region of interest" description="Disordered" evidence="7">
    <location>
        <begin position="272"/>
        <end position="363"/>
    </location>
</feature>
<accession>Q4H3J4</accession>
<evidence type="ECO:0000256" key="3">
    <source>
        <dbReference type="ARBA" id="ARBA00023125"/>
    </source>
</evidence>
<feature type="compositionally biased region" description="Basic and acidic residues" evidence="7">
    <location>
        <begin position="350"/>
        <end position="363"/>
    </location>
</feature>
<dbReference type="InterPro" id="IPR036388">
    <property type="entry name" value="WH-like_DNA-bd_sf"/>
</dbReference>
<dbReference type="InterPro" id="IPR036390">
    <property type="entry name" value="WH_DNA-bd_sf"/>
</dbReference>
<keyword evidence="2" id="KW-0805">Transcription regulation</keyword>
<evidence type="ECO:0000256" key="7">
    <source>
        <dbReference type="SAM" id="MobiDB-lite"/>
    </source>
</evidence>
<keyword evidence="3 6" id="KW-0238">DNA-binding</keyword>
<feature type="compositionally biased region" description="Polar residues" evidence="7">
    <location>
        <begin position="310"/>
        <end position="321"/>
    </location>
</feature>
<evidence type="ECO:0000256" key="5">
    <source>
        <dbReference type="ARBA" id="ARBA00023242"/>
    </source>
</evidence>
<protein>
    <submittedName>
        <fullName evidence="9">Transcription factor protein</fullName>
    </submittedName>
</protein>
<sequence>MPRPGRDSYGDQKPPYSYIALTAMAIQSSPNKMMSLSEIYRYIMDRFPFYRNNTQRWQNSLRHNLSFNDCFVKVPRRGDQPGKGSLWSLHPTCGEMFENGSFLRRRKRFKTNSPQRSVIQNGVSHHALSRYQHIANVRSGEVGLNSIEDNPSYNMINRHNLYQAQQQLLNRPRFGTFPTPGFPMKPGMMGHPLNPQYLPSLPGMQSPEAAAAAVAYFRSAMTGFQSVVNKMSVGDLQQAALASRMKYPVFNTLQGVFPNANAPNLNINMESKQELSSDGLKSENSPCSSRPPSSDEENSTFPIPSPTSPKPNSKINFSIENIISGRFSPKEPKQDEQSVSPVAPSKKRCQNHDFESNAKRIRRDTDRASTPCMLEAYPKVALPKSPQNIIQPDDTPRTSTPKPAVFSDIKPQLVTFPLRTNFNSTTEAPRFRDSLAEYSALYKSTKVVEYNHPKTSQSKYAPPIQENDDVTFSAFAKLKRFTEL</sequence>
<dbReference type="InterPro" id="IPR030456">
    <property type="entry name" value="TF_fork_head_CS_2"/>
</dbReference>
<dbReference type="SMART" id="SM00339">
    <property type="entry name" value="FH"/>
    <property type="match status" value="1"/>
</dbReference>
<dbReference type="PRINTS" id="PR00053">
    <property type="entry name" value="FORKHEAD"/>
</dbReference>
<feature type="DNA-binding region" description="Fork-head" evidence="6">
    <location>
        <begin position="13"/>
        <end position="107"/>
    </location>
</feature>
<dbReference type="GO" id="GO:0003700">
    <property type="term" value="F:DNA-binding transcription factor activity"/>
    <property type="evidence" value="ECO:0007669"/>
    <property type="project" value="InterPro"/>
</dbReference>
<dbReference type="SUPFAM" id="SSF46785">
    <property type="entry name" value="Winged helix' DNA-binding domain"/>
    <property type="match status" value="1"/>
</dbReference>
<dbReference type="EMBL" id="AB210428">
    <property type="protein sequence ID" value="BAE06433.1"/>
    <property type="molecule type" value="mRNA"/>
</dbReference>
<dbReference type="InterPro" id="IPR001766">
    <property type="entry name" value="Fork_head_dom"/>
</dbReference>
<feature type="domain" description="Fork-head" evidence="8">
    <location>
        <begin position="13"/>
        <end position="107"/>
    </location>
</feature>
<dbReference type="PANTHER" id="PTHR11829:SF377">
    <property type="entry name" value="FORK HEAD DOMAIN-CONTAINING PROTEIN FD4-RELATED"/>
    <property type="match status" value="1"/>
</dbReference>
<gene>
    <name evidence="9" type="primary">Ci-FoxB</name>
</gene>
<dbReference type="PROSITE" id="PS00658">
    <property type="entry name" value="FORK_HEAD_2"/>
    <property type="match status" value="1"/>
</dbReference>
<evidence type="ECO:0000256" key="4">
    <source>
        <dbReference type="ARBA" id="ARBA00023163"/>
    </source>
</evidence>